<reference evidence="2 3" key="1">
    <citation type="submission" date="2018-12" db="EMBL/GenBank/DDBJ databases">
        <title>The genome of Variovorax gossypii DSM 100435.</title>
        <authorList>
            <person name="Gao J."/>
            <person name="Sun J."/>
        </authorList>
    </citation>
    <scope>NUCLEOTIDE SEQUENCE [LARGE SCALE GENOMIC DNA]</scope>
    <source>
        <strain evidence="2 3">DSM 100435</strain>
    </source>
</reference>
<dbReference type="EMBL" id="RXOE01000005">
    <property type="protein sequence ID" value="RTQ32835.1"/>
    <property type="molecule type" value="Genomic_DNA"/>
</dbReference>
<name>A0A431TJ80_9BURK</name>
<organism evidence="2 3">
    <name type="scientific">Variovorax gossypii</name>
    <dbReference type="NCBI Taxonomy" id="1679495"/>
    <lineage>
        <taxon>Bacteria</taxon>
        <taxon>Pseudomonadati</taxon>
        <taxon>Pseudomonadota</taxon>
        <taxon>Betaproteobacteria</taxon>
        <taxon>Burkholderiales</taxon>
        <taxon>Comamonadaceae</taxon>
        <taxon>Variovorax</taxon>
    </lineage>
</organism>
<feature type="chain" id="PRO_5019472664" evidence="1">
    <location>
        <begin position="22"/>
        <end position="132"/>
    </location>
</feature>
<dbReference type="RefSeq" id="WP_126472107.1">
    <property type="nucleotide sequence ID" value="NZ_RXOE01000005.1"/>
</dbReference>
<sequence>MAHPRNALPLWLLLAAAPCPAAGIEDMRSHGSTQGLYEIRERARAFVAQHNAKGGVIWHAGEPNLKVFVPRCAVALDARWDTIRWSSTDARGAVIPQSRRVIAVRCARTVDPPQQWDVHVPVTTNGSAPRER</sequence>
<keyword evidence="3" id="KW-1185">Reference proteome</keyword>
<gene>
    <name evidence="2" type="ORF">EJP69_19160</name>
</gene>
<evidence type="ECO:0000313" key="3">
    <source>
        <dbReference type="Proteomes" id="UP000267418"/>
    </source>
</evidence>
<evidence type="ECO:0000256" key="1">
    <source>
        <dbReference type="SAM" id="SignalP"/>
    </source>
</evidence>
<feature type="signal peptide" evidence="1">
    <location>
        <begin position="1"/>
        <end position="21"/>
    </location>
</feature>
<evidence type="ECO:0000313" key="2">
    <source>
        <dbReference type="EMBL" id="RTQ32835.1"/>
    </source>
</evidence>
<dbReference type="Proteomes" id="UP000267418">
    <property type="component" value="Unassembled WGS sequence"/>
</dbReference>
<keyword evidence="1" id="KW-0732">Signal</keyword>
<comment type="caution">
    <text evidence="2">The sequence shown here is derived from an EMBL/GenBank/DDBJ whole genome shotgun (WGS) entry which is preliminary data.</text>
</comment>
<accession>A0A431TJ80</accession>
<proteinExistence type="predicted"/>
<protein>
    <submittedName>
        <fullName evidence="2">Uncharacterized protein</fullName>
    </submittedName>
</protein>
<dbReference type="AlphaFoldDB" id="A0A431TJ80"/>